<dbReference type="Pfam" id="PF22725">
    <property type="entry name" value="GFO_IDH_MocA_C3"/>
    <property type="match status" value="1"/>
</dbReference>
<dbReference type="InterPro" id="IPR052515">
    <property type="entry name" value="Gfo/Idh/MocA_Oxidoreductase"/>
</dbReference>
<sequence length="334" mass="37260">MKNGCVIGMGAIGPVHAAALQARGSLYGICDNQQERLDRFQTEDTALHRFMVFEEVLKDPAIEVVHICTPHFLHADMTRAALAAGKDVVLEKPAAMNAEEFEDLQRYASKSAGRVCVMLQNRTNPSVVKMKELLEYGCDMGKLLGITGFLTWCRDAEYYAQDTWRGKWATEGGGLLINQAIHTLDLLGYLGGKIVSVQGSISNKTLQGVIEVEDTADAIMETEDGLRLCFYATNGCRYSRPMYLEAQLERGVLRYADNRLYQITDENCRVLAYDRPDCPGKVCWGGGHRTVIEDFYRYLETGSGDYLALEDAAPVMETLFAFYQSAKINQKICI</sequence>
<dbReference type="SUPFAM" id="SSF55347">
    <property type="entry name" value="Glyceraldehyde-3-phosphate dehydrogenase-like, C-terminal domain"/>
    <property type="match status" value="1"/>
</dbReference>
<dbReference type="InterPro" id="IPR036291">
    <property type="entry name" value="NAD(P)-bd_dom_sf"/>
</dbReference>
<keyword evidence="4" id="KW-1185">Reference proteome</keyword>
<feature type="domain" description="GFO/IDH/MocA-like oxidoreductase" evidence="2">
    <location>
        <begin position="128"/>
        <end position="253"/>
    </location>
</feature>
<organism evidence="3 4">
    <name type="scientific">Ructibacterium gallinarum</name>
    <dbReference type="NCBI Taxonomy" id="2779355"/>
    <lineage>
        <taxon>Bacteria</taxon>
        <taxon>Bacillati</taxon>
        <taxon>Bacillota</taxon>
        <taxon>Clostridia</taxon>
        <taxon>Eubacteriales</taxon>
        <taxon>Oscillospiraceae</taxon>
        <taxon>Ructibacterium</taxon>
    </lineage>
</organism>
<dbReference type="Gene3D" id="3.30.360.10">
    <property type="entry name" value="Dihydrodipicolinate Reductase, domain 2"/>
    <property type="match status" value="1"/>
</dbReference>
<proteinExistence type="predicted"/>
<comment type="caution">
    <text evidence="3">The sequence shown here is derived from an EMBL/GenBank/DDBJ whole genome shotgun (WGS) entry which is preliminary data.</text>
</comment>
<name>A0A9D5LXK9_9FIRM</name>
<evidence type="ECO:0000313" key="3">
    <source>
        <dbReference type="EMBL" id="MBE5039753.1"/>
    </source>
</evidence>
<dbReference type="Gene3D" id="3.40.50.720">
    <property type="entry name" value="NAD(P)-binding Rossmann-like Domain"/>
    <property type="match status" value="1"/>
</dbReference>
<dbReference type="Pfam" id="PF01408">
    <property type="entry name" value="GFO_IDH_MocA"/>
    <property type="match status" value="1"/>
</dbReference>
<dbReference type="InterPro" id="IPR055170">
    <property type="entry name" value="GFO_IDH_MocA-like_dom"/>
</dbReference>
<dbReference type="PANTHER" id="PTHR43249">
    <property type="entry name" value="UDP-N-ACETYL-2-AMINO-2-DEOXY-D-GLUCURONATE OXIDASE"/>
    <property type="match status" value="1"/>
</dbReference>
<dbReference type="Proteomes" id="UP000806542">
    <property type="component" value="Unassembled WGS sequence"/>
</dbReference>
<protein>
    <submittedName>
        <fullName evidence="3">Gfo/Idh/MocA family oxidoreductase</fullName>
    </submittedName>
</protein>
<accession>A0A9D5LXK9</accession>
<evidence type="ECO:0000259" key="2">
    <source>
        <dbReference type="Pfam" id="PF22725"/>
    </source>
</evidence>
<dbReference type="InterPro" id="IPR000683">
    <property type="entry name" value="Gfo/Idh/MocA-like_OxRdtase_N"/>
</dbReference>
<reference evidence="3" key="1">
    <citation type="submission" date="2020-10" db="EMBL/GenBank/DDBJ databases">
        <title>ChiBAC.</title>
        <authorList>
            <person name="Zenner C."/>
            <person name="Hitch T.C.A."/>
            <person name="Clavel T."/>
        </authorList>
    </citation>
    <scope>NUCLEOTIDE SEQUENCE</scope>
    <source>
        <strain evidence="3">DSM 107454</strain>
    </source>
</reference>
<dbReference type="EMBL" id="JADCKB010000007">
    <property type="protein sequence ID" value="MBE5039753.1"/>
    <property type="molecule type" value="Genomic_DNA"/>
</dbReference>
<dbReference type="RefSeq" id="WP_226392318.1">
    <property type="nucleotide sequence ID" value="NZ_JADCKB010000007.1"/>
</dbReference>
<feature type="domain" description="Gfo/Idh/MocA-like oxidoreductase N-terminal" evidence="1">
    <location>
        <begin position="5"/>
        <end position="117"/>
    </location>
</feature>
<evidence type="ECO:0000313" key="4">
    <source>
        <dbReference type="Proteomes" id="UP000806542"/>
    </source>
</evidence>
<gene>
    <name evidence="3" type="ORF">INF28_04660</name>
</gene>
<dbReference type="GO" id="GO:0000166">
    <property type="term" value="F:nucleotide binding"/>
    <property type="evidence" value="ECO:0007669"/>
    <property type="project" value="InterPro"/>
</dbReference>
<dbReference type="PANTHER" id="PTHR43249:SF1">
    <property type="entry name" value="D-GLUCOSIDE 3-DEHYDROGENASE"/>
    <property type="match status" value="1"/>
</dbReference>
<dbReference type="SUPFAM" id="SSF51735">
    <property type="entry name" value="NAD(P)-binding Rossmann-fold domains"/>
    <property type="match status" value="1"/>
</dbReference>
<evidence type="ECO:0000259" key="1">
    <source>
        <dbReference type="Pfam" id="PF01408"/>
    </source>
</evidence>
<dbReference type="AlphaFoldDB" id="A0A9D5LXK9"/>